<proteinExistence type="predicted"/>
<evidence type="ECO:0000313" key="1">
    <source>
        <dbReference type="EMBL" id="PRY12147.1"/>
    </source>
</evidence>
<accession>A0A2T0QZN1</accession>
<protein>
    <submittedName>
        <fullName evidence="1">Uncharacterized protein</fullName>
    </submittedName>
</protein>
<sequence>MCFLRSGQADGLRCSTFGFSPQAQLDEASGLWPTSYALTPGATERAWEHVAELVARAAP</sequence>
<gene>
    <name evidence="1" type="ORF">CLV37_111104</name>
</gene>
<dbReference type="EMBL" id="PVZF01000011">
    <property type="protein sequence ID" value="PRY12147.1"/>
    <property type="molecule type" value="Genomic_DNA"/>
</dbReference>
<reference evidence="1 2" key="1">
    <citation type="submission" date="2018-03" db="EMBL/GenBank/DDBJ databases">
        <title>Genomic Encyclopedia of Archaeal and Bacterial Type Strains, Phase II (KMG-II): from individual species to whole genera.</title>
        <authorList>
            <person name="Goeker M."/>
        </authorList>
    </citation>
    <scope>NUCLEOTIDE SEQUENCE [LARGE SCALE GENOMIC DNA]</scope>
    <source>
        <strain evidence="1 2">DSM 19711</strain>
    </source>
</reference>
<keyword evidence="2" id="KW-1185">Reference proteome</keyword>
<name>A0A2T0QZN1_9ACTN</name>
<dbReference type="Proteomes" id="UP000238083">
    <property type="component" value="Unassembled WGS sequence"/>
</dbReference>
<evidence type="ECO:0000313" key="2">
    <source>
        <dbReference type="Proteomes" id="UP000238083"/>
    </source>
</evidence>
<dbReference type="AlphaFoldDB" id="A0A2T0QZN1"/>
<organism evidence="1 2">
    <name type="scientific">Kineococcus rhizosphaerae</name>
    <dbReference type="NCBI Taxonomy" id="559628"/>
    <lineage>
        <taxon>Bacteria</taxon>
        <taxon>Bacillati</taxon>
        <taxon>Actinomycetota</taxon>
        <taxon>Actinomycetes</taxon>
        <taxon>Kineosporiales</taxon>
        <taxon>Kineosporiaceae</taxon>
        <taxon>Kineococcus</taxon>
    </lineage>
</organism>
<comment type="caution">
    <text evidence="1">The sequence shown here is derived from an EMBL/GenBank/DDBJ whole genome shotgun (WGS) entry which is preliminary data.</text>
</comment>